<organism evidence="1 2">
    <name type="scientific">Chryseobacterium hagamense</name>
    <dbReference type="NCBI Taxonomy" id="395935"/>
    <lineage>
        <taxon>Bacteria</taxon>
        <taxon>Pseudomonadati</taxon>
        <taxon>Bacteroidota</taxon>
        <taxon>Flavobacteriia</taxon>
        <taxon>Flavobacteriales</taxon>
        <taxon>Weeksellaceae</taxon>
        <taxon>Chryseobacterium group</taxon>
        <taxon>Chryseobacterium</taxon>
    </lineage>
</organism>
<comment type="caution">
    <text evidence="1">The sequence shown here is derived from an EMBL/GenBank/DDBJ whole genome shotgun (WGS) entry which is preliminary data.</text>
</comment>
<dbReference type="Proteomes" id="UP000321863">
    <property type="component" value="Unassembled WGS sequence"/>
</dbReference>
<protein>
    <submittedName>
        <fullName evidence="1">Uncharacterized protein</fullName>
    </submittedName>
</protein>
<dbReference type="EMBL" id="BJYJ01000003">
    <property type="protein sequence ID" value="GEN75299.1"/>
    <property type="molecule type" value="Genomic_DNA"/>
</dbReference>
<evidence type="ECO:0000313" key="1">
    <source>
        <dbReference type="EMBL" id="GEN75299.1"/>
    </source>
</evidence>
<proteinExistence type="predicted"/>
<gene>
    <name evidence="1" type="ORF">CHA01nite_10390</name>
</gene>
<sequence>MQENTPQKPVFYRNIGKNQSIYNERKEAYHHGQQICPAEIEVIKMPQAKSKCAAPDENTSAIGLIKTVHHFDDYSF</sequence>
<keyword evidence="2" id="KW-1185">Reference proteome</keyword>
<name>A0A511YJB6_9FLAO</name>
<evidence type="ECO:0000313" key="2">
    <source>
        <dbReference type="Proteomes" id="UP000321863"/>
    </source>
</evidence>
<accession>A0A511YJB6</accession>
<reference evidence="1 2" key="1">
    <citation type="submission" date="2019-07" db="EMBL/GenBank/DDBJ databases">
        <title>Whole genome shotgun sequence of Chryseobacterium hagamense NBRC 105253.</title>
        <authorList>
            <person name="Hosoyama A."/>
            <person name="Uohara A."/>
            <person name="Ohji S."/>
            <person name="Ichikawa N."/>
        </authorList>
    </citation>
    <scope>NUCLEOTIDE SEQUENCE [LARGE SCALE GENOMIC DNA]</scope>
    <source>
        <strain evidence="1 2">NBRC 105253</strain>
    </source>
</reference>
<dbReference type="AlphaFoldDB" id="A0A511YJB6"/>